<feature type="transmembrane region" description="Helical" evidence="1">
    <location>
        <begin position="80"/>
        <end position="100"/>
    </location>
</feature>
<sequence length="352" mass="41840">MIKPLTSLRFFFAFFVFLSHLTFANTDNNLLQWLQRNVFFEGYLGVSFFFILSGFVLSYSYKEKFLQEKITKKSFYLARFARIYPLHFLTLILAIPFVYFNNALYIGAFLTNFFLIQSFVPNQTIFFSFNPPAWSISDEMFFYLIFPFIIVLFQNVKILKKIFTFLIPAILIIGVFLIPSGHHKDVFYVNPLIRSFDFILGILLYDLFKNEKFKSFFSTIKRATLAELFTIVTFLIFFIFHNYFARGFRFSVYYWIPMCLIIYTFAQNKGYLSKLLSNNALVFLGEISFGFYMIHYLVITYGNMLKDNYFVNFNEINLSIIYFIVTIVLSCLSFLYYEKPMNTFIKKKLIKP</sequence>
<dbReference type="GO" id="GO:0009103">
    <property type="term" value="P:lipopolysaccharide biosynthetic process"/>
    <property type="evidence" value="ECO:0007669"/>
    <property type="project" value="TreeGrafter"/>
</dbReference>
<dbReference type="EMBL" id="SOEO01000002">
    <property type="protein sequence ID" value="TDX84740.1"/>
    <property type="molecule type" value="Genomic_DNA"/>
</dbReference>
<dbReference type="AlphaFoldDB" id="A0A4R8IG49"/>
<proteinExistence type="predicted"/>
<dbReference type="InterPro" id="IPR002656">
    <property type="entry name" value="Acyl_transf_3_dom"/>
</dbReference>
<name>A0A4R8IG49_9FLAO</name>
<keyword evidence="1" id="KW-1133">Transmembrane helix</keyword>
<feature type="transmembrane region" description="Helical" evidence="1">
    <location>
        <begin position="250"/>
        <end position="266"/>
    </location>
</feature>
<protein>
    <submittedName>
        <fullName evidence="3">Peptidoglycan/LPS O-acetylase OafA/YrhL</fullName>
    </submittedName>
</protein>
<feature type="transmembrane region" description="Helical" evidence="1">
    <location>
        <begin position="187"/>
        <end position="205"/>
    </location>
</feature>
<organism evidence="3 4">
    <name type="scientific">Epilithonimonas xixisoli</name>
    <dbReference type="NCBI Taxonomy" id="1476462"/>
    <lineage>
        <taxon>Bacteria</taxon>
        <taxon>Pseudomonadati</taxon>
        <taxon>Bacteroidota</taxon>
        <taxon>Flavobacteriia</taxon>
        <taxon>Flavobacteriales</taxon>
        <taxon>Weeksellaceae</taxon>
        <taxon>Chryseobacterium group</taxon>
        <taxon>Epilithonimonas</taxon>
    </lineage>
</organism>
<dbReference type="GO" id="GO:0016020">
    <property type="term" value="C:membrane"/>
    <property type="evidence" value="ECO:0007669"/>
    <property type="project" value="TreeGrafter"/>
</dbReference>
<dbReference type="Pfam" id="PF01757">
    <property type="entry name" value="Acyl_transf_3"/>
    <property type="match status" value="1"/>
</dbReference>
<dbReference type="RefSeq" id="WP_133944823.1">
    <property type="nucleotide sequence ID" value="NZ_SOEO01000002.1"/>
</dbReference>
<dbReference type="PANTHER" id="PTHR23028:SF53">
    <property type="entry name" value="ACYL_TRANSF_3 DOMAIN-CONTAINING PROTEIN"/>
    <property type="match status" value="1"/>
</dbReference>
<keyword evidence="1" id="KW-0472">Membrane</keyword>
<accession>A0A4R8IG49</accession>
<feature type="transmembrane region" description="Helical" evidence="1">
    <location>
        <begin position="163"/>
        <end position="181"/>
    </location>
</feature>
<reference evidence="3 4" key="1">
    <citation type="submission" date="2019-03" db="EMBL/GenBank/DDBJ databases">
        <title>Genomic Encyclopedia of Type Strains, Phase III (KMG-III): the genomes of soil and plant-associated and newly described type strains.</title>
        <authorList>
            <person name="Whitman W."/>
        </authorList>
    </citation>
    <scope>NUCLEOTIDE SEQUENCE [LARGE SCALE GENOMIC DNA]</scope>
    <source>
        <strain evidence="3 4">CGMCC 1.12802</strain>
    </source>
</reference>
<evidence type="ECO:0000259" key="2">
    <source>
        <dbReference type="Pfam" id="PF01757"/>
    </source>
</evidence>
<keyword evidence="4" id="KW-1185">Reference proteome</keyword>
<feature type="transmembrane region" description="Helical" evidence="1">
    <location>
        <begin position="319"/>
        <end position="337"/>
    </location>
</feature>
<feature type="transmembrane region" description="Helical" evidence="1">
    <location>
        <begin position="40"/>
        <end position="59"/>
    </location>
</feature>
<dbReference type="InterPro" id="IPR050879">
    <property type="entry name" value="Acyltransferase_3"/>
</dbReference>
<dbReference type="Proteomes" id="UP000295313">
    <property type="component" value="Unassembled WGS sequence"/>
</dbReference>
<keyword evidence="1" id="KW-0812">Transmembrane</keyword>
<dbReference type="OrthoDB" id="9796461at2"/>
<evidence type="ECO:0000313" key="4">
    <source>
        <dbReference type="Proteomes" id="UP000295313"/>
    </source>
</evidence>
<gene>
    <name evidence="3" type="ORF">B0I22_2372</name>
</gene>
<dbReference type="PANTHER" id="PTHR23028">
    <property type="entry name" value="ACETYLTRANSFERASE"/>
    <property type="match status" value="1"/>
</dbReference>
<feature type="transmembrane region" description="Helical" evidence="1">
    <location>
        <begin position="278"/>
        <end position="299"/>
    </location>
</feature>
<feature type="domain" description="Acyltransferase 3" evidence="2">
    <location>
        <begin position="7"/>
        <end position="332"/>
    </location>
</feature>
<feature type="transmembrane region" description="Helical" evidence="1">
    <location>
        <begin position="140"/>
        <end position="156"/>
    </location>
</feature>
<evidence type="ECO:0000256" key="1">
    <source>
        <dbReference type="SAM" id="Phobius"/>
    </source>
</evidence>
<dbReference type="GO" id="GO:0016747">
    <property type="term" value="F:acyltransferase activity, transferring groups other than amino-acyl groups"/>
    <property type="evidence" value="ECO:0007669"/>
    <property type="project" value="InterPro"/>
</dbReference>
<evidence type="ECO:0000313" key="3">
    <source>
        <dbReference type="EMBL" id="TDX84740.1"/>
    </source>
</evidence>
<comment type="caution">
    <text evidence="3">The sequence shown here is derived from an EMBL/GenBank/DDBJ whole genome shotgun (WGS) entry which is preliminary data.</text>
</comment>
<feature type="transmembrane region" description="Helical" evidence="1">
    <location>
        <begin position="225"/>
        <end position="244"/>
    </location>
</feature>